<sequence length="139" mass="15461">MALVEGPAPVASGNDIRSDSVWFEKSTCSPKVLVEFERYDGSAKTAGKLREKLCNLMEAAMRWEYQPKLIVLSAWSPGLVSAPDLDELKNLFCKGVNNSKGLFIPPSIGCQLLLHRLVLDKAHDDLLYLKHQSFNLVES</sequence>
<dbReference type="EMBL" id="JACXAF010000006">
    <property type="protein sequence ID" value="MBD1388971.1"/>
    <property type="molecule type" value="Genomic_DNA"/>
</dbReference>
<gene>
    <name evidence="1" type="ORF">IC617_05975</name>
</gene>
<organism evidence="1 2">
    <name type="scientific">Neiella litorisoli</name>
    <dbReference type="NCBI Taxonomy" id="2771431"/>
    <lineage>
        <taxon>Bacteria</taxon>
        <taxon>Pseudomonadati</taxon>
        <taxon>Pseudomonadota</taxon>
        <taxon>Gammaproteobacteria</taxon>
        <taxon>Alteromonadales</taxon>
        <taxon>Echinimonadaceae</taxon>
        <taxon>Neiella</taxon>
    </lineage>
</organism>
<reference evidence="1" key="1">
    <citation type="submission" date="2020-09" db="EMBL/GenBank/DDBJ databases">
        <title>A novel bacterium of genus Neiella, isolated from South China Sea.</title>
        <authorList>
            <person name="Huang H."/>
            <person name="Mo K."/>
            <person name="Hu Y."/>
        </authorList>
    </citation>
    <scope>NUCLEOTIDE SEQUENCE</scope>
    <source>
        <strain evidence="1">HB171785</strain>
    </source>
</reference>
<evidence type="ECO:0000313" key="2">
    <source>
        <dbReference type="Proteomes" id="UP000638014"/>
    </source>
</evidence>
<accession>A0A8J6QPY4</accession>
<dbReference type="AlphaFoldDB" id="A0A8J6QPY4"/>
<comment type="caution">
    <text evidence="1">The sequence shown here is derived from an EMBL/GenBank/DDBJ whole genome shotgun (WGS) entry which is preliminary data.</text>
</comment>
<keyword evidence="2" id="KW-1185">Reference proteome</keyword>
<evidence type="ECO:0000313" key="1">
    <source>
        <dbReference type="EMBL" id="MBD1388971.1"/>
    </source>
</evidence>
<proteinExistence type="predicted"/>
<dbReference type="Proteomes" id="UP000638014">
    <property type="component" value="Unassembled WGS sequence"/>
</dbReference>
<name>A0A8J6QPY4_9GAMM</name>
<protein>
    <submittedName>
        <fullName evidence="1">Uncharacterized protein</fullName>
    </submittedName>
</protein>